<sequence length="210" mass="23739">MWQPDWSAITKLRAAEGEAPLTRQARATIDAFNAAKAKGENIQTEGANCRPTGMPGVMRYPYPIEFIYSPGKVNIVIETHSQLRQIFTDGRALPADPDFLFNGNSVGHWEDDVLVVDTIGFSPLISLMSGLHPTQQTRMQERIYLENPEKLVIDTTITDPELFTQPFTTTVSYRLEPDWDLREYICQENNRDAADEDGRPSMNLGFDELD</sequence>
<proteinExistence type="predicted"/>
<evidence type="ECO:0000256" key="1">
    <source>
        <dbReference type="SAM" id="MobiDB-lite"/>
    </source>
</evidence>
<evidence type="ECO:0000313" key="2">
    <source>
        <dbReference type="EMBL" id="MEN7536759.1"/>
    </source>
</evidence>
<organism evidence="2 3">
    <name type="scientific">Aurantiacibacter flavus</name>
    <dbReference type="NCBI Taxonomy" id="3145232"/>
    <lineage>
        <taxon>Bacteria</taxon>
        <taxon>Pseudomonadati</taxon>
        <taxon>Pseudomonadota</taxon>
        <taxon>Alphaproteobacteria</taxon>
        <taxon>Sphingomonadales</taxon>
        <taxon>Erythrobacteraceae</taxon>
        <taxon>Aurantiacibacter</taxon>
    </lineage>
</organism>
<accession>A0ABV0CV71</accession>
<gene>
    <name evidence="2" type="ORF">ABDJ38_06200</name>
</gene>
<name>A0ABV0CV71_9SPHN</name>
<evidence type="ECO:0000313" key="3">
    <source>
        <dbReference type="Proteomes" id="UP001484535"/>
    </source>
</evidence>
<comment type="caution">
    <text evidence="2">The sequence shown here is derived from an EMBL/GenBank/DDBJ whole genome shotgun (WGS) entry which is preliminary data.</text>
</comment>
<dbReference type="EMBL" id="JBDLBR010000002">
    <property type="protein sequence ID" value="MEN7536759.1"/>
    <property type="molecule type" value="Genomic_DNA"/>
</dbReference>
<dbReference type="RefSeq" id="WP_346784210.1">
    <property type="nucleotide sequence ID" value="NZ_JBDLBR010000002.1"/>
</dbReference>
<reference evidence="2 3" key="1">
    <citation type="submission" date="2024-05" db="EMBL/GenBank/DDBJ databases">
        <authorList>
            <person name="Park S."/>
        </authorList>
    </citation>
    <scope>NUCLEOTIDE SEQUENCE [LARGE SCALE GENOMIC DNA]</scope>
    <source>
        <strain evidence="2 3">DGU5</strain>
    </source>
</reference>
<dbReference type="Proteomes" id="UP001484535">
    <property type="component" value="Unassembled WGS sequence"/>
</dbReference>
<feature type="region of interest" description="Disordered" evidence="1">
    <location>
        <begin position="191"/>
        <end position="210"/>
    </location>
</feature>
<keyword evidence="3" id="KW-1185">Reference proteome</keyword>
<protein>
    <submittedName>
        <fullName evidence="2">Uncharacterized protein</fullName>
    </submittedName>
</protein>